<feature type="region of interest" description="Disordered" evidence="1">
    <location>
        <begin position="1"/>
        <end position="34"/>
    </location>
</feature>
<evidence type="ECO:0000313" key="3">
    <source>
        <dbReference type="Proteomes" id="UP001595839"/>
    </source>
</evidence>
<feature type="compositionally biased region" description="Pro residues" evidence="1">
    <location>
        <begin position="566"/>
        <end position="576"/>
    </location>
</feature>
<dbReference type="Gene3D" id="3.90.176.10">
    <property type="entry name" value="Toxin ADP-ribosyltransferase, Chain A, domain 1"/>
    <property type="match status" value="1"/>
</dbReference>
<evidence type="ECO:0000256" key="1">
    <source>
        <dbReference type="SAM" id="MobiDB-lite"/>
    </source>
</evidence>
<keyword evidence="3" id="KW-1185">Reference proteome</keyword>
<protein>
    <recommendedName>
        <fullName evidence="4">ADP ribosyltransferase domain-containing protein</fullName>
    </recommendedName>
</protein>
<name>A0ABV9B7S6_9ACTN</name>
<evidence type="ECO:0000313" key="2">
    <source>
        <dbReference type="EMBL" id="MFC4508064.1"/>
    </source>
</evidence>
<dbReference type="RefSeq" id="WP_381168887.1">
    <property type="nucleotide sequence ID" value="NZ_JBHSFK010000066.1"/>
</dbReference>
<comment type="caution">
    <text evidence="2">The sequence shown here is derived from an EMBL/GenBank/DDBJ whole genome shotgun (WGS) entry which is preliminary data.</text>
</comment>
<evidence type="ECO:0008006" key="4">
    <source>
        <dbReference type="Google" id="ProtNLM"/>
    </source>
</evidence>
<accession>A0ABV9B7S6</accession>
<feature type="compositionally biased region" description="Low complexity" evidence="1">
    <location>
        <begin position="555"/>
        <end position="565"/>
    </location>
</feature>
<feature type="compositionally biased region" description="Low complexity" evidence="1">
    <location>
        <begin position="465"/>
        <end position="479"/>
    </location>
</feature>
<reference evidence="3" key="1">
    <citation type="journal article" date="2019" name="Int. J. Syst. Evol. Microbiol.">
        <title>The Global Catalogue of Microorganisms (GCM) 10K type strain sequencing project: providing services to taxonomists for standard genome sequencing and annotation.</title>
        <authorList>
            <consortium name="The Broad Institute Genomics Platform"/>
            <consortium name="The Broad Institute Genome Sequencing Center for Infectious Disease"/>
            <person name="Wu L."/>
            <person name="Ma J."/>
        </authorList>
    </citation>
    <scope>NUCLEOTIDE SEQUENCE [LARGE SCALE GENOMIC DNA]</scope>
    <source>
        <strain evidence="3">CGMCC 4.7177</strain>
    </source>
</reference>
<sequence>MSRFTGPFARRRGGGGRTPSPAERDQVESTGRAPATRVLVEDHDGLLLLRRATDDTLHPADVADLSRTLRPHDGTVTVVVGAEGDTPGALWPRLGELLDSLREDGIRSLRLVMAGAGRDTAGRPAFARRLAEERGLEVEAPDGPVLVVPGGSLFVPPGDGGWWRFAPGRAPALLGPRTPAPVWQPALRGIPAAAVAGCVVHQIPAGLLIRPVEATAPDGGDLFHAVPVDPRRPAVIVGVPWGEDVSADDVVRLLKALPDELRGRVRLAPGGRRDLLPLARSLASALDAEIEVTTGLPLFAAEGPLGEHGVRSVLAGPDGTPRWVPFVDAVLCVPARDAEHPAPPRLLRWFPPLRDFHDAADGEVALSEEWRAGVTRAGLWVGPNDDGPVPLAARAVSGEGPVVEVGRPGERLTPSLWPLLARVLTGLSADLRSRATLQVHATPPDGGRALRALAAEQGLSVIRFASAPARGSRPAAPGLRRPPTPALRTGTEPAASRPSPPTTTTPAATPTPERVTATPVPAAASAPAPRPRTSLVSGTASTAAVVPDVPNASDTTPETPEAEPTQVPPRPLPTVPVSPRHRSTALERTSFLKLADGVWGRHSEAVNRVLAGMPALRGGEQEAARADLIAVRMYVRGGGDEGGLGYEELARSLHAGEERLVPYAACLASGLARLPSYRGAVLRGAAADAGHERPSRGQLLRDPAPLSGVSLDPGGRETIPGVAYAIWSITGRRVRQVQEDEGNEVVFPPGTAFRVLDVRDGEGGPLVLLRQLPDAGTAATVFGDADDTALARLDHSLAHRLAPGRGSWPDRCAGPVGHG</sequence>
<proteinExistence type="predicted"/>
<gene>
    <name evidence="2" type="ORF">ACFPIH_53200</name>
</gene>
<feature type="compositionally biased region" description="Low complexity" evidence="1">
    <location>
        <begin position="486"/>
        <end position="497"/>
    </location>
</feature>
<feature type="compositionally biased region" description="Low complexity" evidence="1">
    <location>
        <begin position="504"/>
        <end position="534"/>
    </location>
</feature>
<dbReference type="EMBL" id="JBHSFK010000066">
    <property type="protein sequence ID" value="MFC4508064.1"/>
    <property type="molecule type" value="Genomic_DNA"/>
</dbReference>
<dbReference type="Proteomes" id="UP001595839">
    <property type="component" value="Unassembled WGS sequence"/>
</dbReference>
<feature type="region of interest" description="Disordered" evidence="1">
    <location>
        <begin position="465"/>
        <end position="582"/>
    </location>
</feature>
<organism evidence="2 3">
    <name type="scientific">Streptomyces vulcanius</name>
    <dbReference type="NCBI Taxonomy" id="1441876"/>
    <lineage>
        <taxon>Bacteria</taxon>
        <taxon>Bacillati</taxon>
        <taxon>Actinomycetota</taxon>
        <taxon>Actinomycetes</taxon>
        <taxon>Kitasatosporales</taxon>
        <taxon>Streptomycetaceae</taxon>
        <taxon>Streptomyces</taxon>
    </lineage>
</organism>